<feature type="compositionally biased region" description="Pro residues" evidence="1">
    <location>
        <begin position="11"/>
        <end position="29"/>
    </location>
</feature>
<evidence type="ECO:0000256" key="1">
    <source>
        <dbReference type="SAM" id="MobiDB-lite"/>
    </source>
</evidence>
<dbReference type="Proteomes" id="UP000594261">
    <property type="component" value="Chromosome 9"/>
</dbReference>
<keyword evidence="2" id="KW-0472">Membrane</keyword>
<proteinExistence type="predicted"/>
<organism evidence="3 4">
    <name type="scientific">Quercus lobata</name>
    <name type="common">Valley oak</name>
    <dbReference type="NCBI Taxonomy" id="97700"/>
    <lineage>
        <taxon>Eukaryota</taxon>
        <taxon>Viridiplantae</taxon>
        <taxon>Streptophyta</taxon>
        <taxon>Embryophyta</taxon>
        <taxon>Tracheophyta</taxon>
        <taxon>Spermatophyta</taxon>
        <taxon>Magnoliopsida</taxon>
        <taxon>eudicotyledons</taxon>
        <taxon>Gunneridae</taxon>
        <taxon>Pentapetalae</taxon>
        <taxon>rosids</taxon>
        <taxon>fabids</taxon>
        <taxon>Fagales</taxon>
        <taxon>Fagaceae</taxon>
        <taxon>Quercus</taxon>
    </lineage>
</organism>
<evidence type="ECO:0000313" key="3">
    <source>
        <dbReference type="EnsemblPlants" id="QL09p017061:mrna"/>
    </source>
</evidence>
<feature type="region of interest" description="Disordered" evidence="1">
    <location>
        <begin position="1"/>
        <end position="29"/>
    </location>
</feature>
<dbReference type="AlphaFoldDB" id="A0A7N2MHG8"/>
<name>A0A7N2MHG8_QUELO</name>
<feature type="transmembrane region" description="Helical" evidence="2">
    <location>
        <begin position="110"/>
        <end position="134"/>
    </location>
</feature>
<reference evidence="3 4" key="1">
    <citation type="journal article" date="2016" name="G3 (Bethesda)">
        <title>First Draft Assembly and Annotation of the Genome of a California Endemic Oak Quercus lobata Nee (Fagaceae).</title>
        <authorList>
            <person name="Sork V.L."/>
            <person name="Fitz-Gibbon S.T."/>
            <person name="Puiu D."/>
            <person name="Crepeau M."/>
            <person name="Gugger P.F."/>
            <person name="Sherman R."/>
            <person name="Stevens K."/>
            <person name="Langley C.H."/>
            <person name="Pellegrini M."/>
            <person name="Salzberg S.L."/>
        </authorList>
    </citation>
    <scope>NUCLEOTIDE SEQUENCE [LARGE SCALE GENOMIC DNA]</scope>
    <source>
        <strain evidence="3 4">cv. SW786</strain>
    </source>
</reference>
<dbReference type="Gramene" id="QL09p017061:mrna">
    <property type="protein sequence ID" value="QL09p017061:mrna"/>
    <property type="gene ID" value="QL09p017061"/>
</dbReference>
<evidence type="ECO:0000313" key="4">
    <source>
        <dbReference type="Proteomes" id="UP000594261"/>
    </source>
</evidence>
<dbReference type="InParanoid" id="A0A7N2MHG8"/>
<sequence>MSNVLRHQCQPPRPPSTRSPHPPKPLQPPPPPVVSIFNIVADLLSYRHPIWCLYLSVNGINLALLSRVMSSRLSRGTYNGGLLSTEAGTIARVIADGTITLAGYLGQSRLLNITLLPSLFICISSIVATCFTYNSLY</sequence>
<accession>A0A7N2MHG8</accession>
<evidence type="ECO:0000256" key="2">
    <source>
        <dbReference type="SAM" id="Phobius"/>
    </source>
</evidence>
<keyword evidence="2" id="KW-0812">Transmembrane</keyword>
<dbReference type="EMBL" id="LRBV02000009">
    <property type="status" value="NOT_ANNOTATED_CDS"/>
    <property type="molecule type" value="Genomic_DNA"/>
</dbReference>
<protein>
    <submittedName>
        <fullName evidence="3">Uncharacterized protein</fullName>
    </submittedName>
</protein>
<dbReference type="EnsemblPlants" id="QL09p017061:mrna">
    <property type="protein sequence ID" value="QL09p017061:mrna"/>
    <property type="gene ID" value="QL09p017061"/>
</dbReference>
<reference evidence="3" key="2">
    <citation type="submission" date="2021-01" db="UniProtKB">
        <authorList>
            <consortium name="EnsemblPlants"/>
        </authorList>
    </citation>
    <scope>IDENTIFICATION</scope>
</reference>
<keyword evidence="2" id="KW-1133">Transmembrane helix</keyword>
<keyword evidence="4" id="KW-1185">Reference proteome</keyword>